<gene>
    <name evidence="7" type="ORF">SAMN05444352_1035</name>
</gene>
<dbReference type="RefSeq" id="WP_245655653.1">
    <property type="nucleotide sequence ID" value="NZ_FZOL01000003.1"/>
</dbReference>
<evidence type="ECO:0000313" key="8">
    <source>
        <dbReference type="Proteomes" id="UP000198407"/>
    </source>
</evidence>
<comment type="subcellular location">
    <subcellularLocation>
        <location evidence="1">Cell membrane</location>
    </subcellularLocation>
</comment>
<keyword evidence="5 6" id="KW-0472">Membrane</keyword>
<proteinExistence type="predicted"/>
<keyword evidence="8" id="KW-1185">Reference proteome</keyword>
<keyword evidence="7" id="KW-0969">Cilium</keyword>
<evidence type="ECO:0000256" key="2">
    <source>
        <dbReference type="ARBA" id="ARBA00022475"/>
    </source>
</evidence>
<feature type="transmembrane region" description="Helical" evidence="6">
    <location>
        <begin position="26"/>
        <end position="49"/>
    </location>
</feature>
<dbReference type="GO" id="GO:0044781">
    <property type="term" value="P:bacterial-type flagellum organization"/>
    <property type="evidence" value="ECO:0007669"/>
    <property type="project" value="InterPro"/>
</dbReference>
<evidence type="ECO:0000256" key="6">
    <source>
        <dbReference type="SAM" id="Phobius"/>
    </source>
</evidence>
<dbReference type="AlphaFoldDB" id="A0A239BIX8"/>
<evidence type="ECO:0000256" key="4">
    <source>
        <dbReference type="ARBA" id="ARBA00022989"/>
    </source>
</evidence>
<evidence type="ECO:0000313" key="7">
    <source>
        <dbReference type="EMBL" id="SNS08085.1"/>
    </source>
</evidence>
<dbReference type="Proteomes" id="UP000198407">
    <property type="component" value="Unassembled WGS sequence"/>
</dbReference>
<protein>
    <submittedName>
        <fullName evidence="7">Flagellar biosynthesis protein, FliO</fullName>
    </submittedName>
</protein>
<accession>A0A239BIX8</accession>
<keyword evidence="3 6" id="KW-0812">Transmembrane</keyword>
<dbReference type="GO" id="GO:0016020">
    <property type="term" value="C:membrane"/>
    <property type="evidence" value="ECO:0007669"/>
    <property type="project" value="InterPro"/>
</dbReference>
<name>A0A239BIX8_9PSED</name>
<dbReference type="STRING" id="1215104.GCA_000730585_01069"/>
<dbReference type="Pfam" id="PF04347">
    <property type="entry name" value="FliO"/>
    <property type="match status" value="1"/>
</dbReference>
<evidence type="ECO:0000256" key="3">
    <source>
        <dbReference type="ARBA" id="ARBA00022692"/>
    </source>
</evidence>
<evidence type="ECO:0000256" key="1">
    <source>
        <dbReference type="ARBA" id="ARBA00004236"/>
    </source>
</evidence>
<reference evidence="8" key="1">
    <citation type="submission" date="2017-06" db="EMBL/GenBank/DDBJ databases">
        <authorList>
            <person name="Varghese N."/>
            <person name="Submissions S."/>
        </authorList>
    </citation>
    <scope>NUCLEOTIDE SEQUENCE [LARGE SCALE GENOMIC DNA]</scope>
    <source>
        <strain evidence="8">DSM 22348</strain>
    </source>
</reference>
<keyword evidence="7" id="KW-0966">Cell projection</keyword>
<keyword evidence="7" id="KW-0282">Flagellum</keyword>
<keyword evidence="2" id="KW-1003">Cell membrane</keyword>
<keyword evidence="4 6" id="KW-1133">Transmembrane helix</keyword>
<dbReference type="InterPro" id="IPR022781">
    <property type="entry name" value="Flagellar_biosynth_FliO"/>
</dbReference>
<dbReference type="EMBL" id="FZOL01000003">
    <property type="protein sequence ID" value="SNS08085.1"/>
    <property type="molecule type" value="Genomic_DNA"/>
</dbReference>
<evidence type="ECO:0000256" key="5">
    <source>
        <dbReference type="ARBA" id="ARBA00023136"/>
    </source>
</evidence>
<organism evidence="7 8">
    <name type="scientific">Pseudomonas japonica</name>
    <dbReference type="NCBI Taxonomy" id="256466"/>
    <lineage>
        <taxon>Bacteria</taxon>
        <taxon>Pseudomonadati</taxon>
        <taxon>Pseudomonadota</taxon>
        <taxon>Gammaproteobacteria</taxon>
        <taxon>Pseudomonadales</taxon>
        <taxon>Pseudomonadaceae</taxon>
        <taxon>Pseudomonas</taxon>
    </lineage>
</organism>
<sequence>MSAGTASAEPLIASAAALPLRQDDPISLLLIIKVMALTALLLAAVYLVLRWYSRRGGGAMTARGERAELHCSAALRLSPRTRVYLVEAADERLLITETPTGATVTRLGAEAPTAPASTP</sequence>